<keyword evidence="8 17" id="KW-0347">Helicase</keyword>
<evidence type="ECO:0000256" key="16">
    <source>
        <dbReference type="NCBIfam" id="TIGR01389"/>
    </source>
</evidence>
<dbReference type="InterPro" id="IPR027417">
    <property type="entry name" value="P-loop_NTPase"/>
</dbReference>
<dbReference type="NCBIfam" id="TIGR01389">
    <property type="entry name" value="recQ"/>
    <property type="match status" value="1"/>
</dbReference>
<dbReference type="GO" id="GO:0016787">
    <property type="term" value="F:hydrolase activity"/>
    <property type="evidence" value="ECO:0007669"/>
    <property type="project" value="UniProtKB-KW"/>
</dbReference>
<dbReference type="InterPro" id="IPR014001">
    <property type="entry name" value="Helicase_ATP-bd"/>
</dbReference>
<dbReference type="Pfam" id="PF09382">
    <property type="entry name" value="RQC"/>
    <property type="match status" value="1"/>
</dbReference>
<dbReference type="AlphaFoldDB" id="A0A2S6N4S9"/>
<dbReference type="SMART" id="SM00490">
    <property type="entry name" value="HELICc"/>
    <property type="match status" value="1"/>
</dbReference>
<dbReference type="InterPro" id="IPR018982">
    <property type="entry name" value="RQC_domain"/>
</dbReference>
<name>A0A2S6N4S9_9HYPH</name>
<dbReference type="GO" id="GO:0043138">
    <property type="term" value="F:3'-5' DNA helicase activity"/>
    <property type="evidence" value="ECO:0007669"/>
    <property type="project" value="UniProtKB-EC"/>
</dbReference>
<dbReference type="Pfam" id="PF00270">
    <property type="entry name" value="DEAD"/>
    <property type="match status" value="1"/>
</dbReference>
<dbReference type="InterPro" id="IPR001650">
    <property type="entry name" value="Helicase_C-like"/>
</dbReference>
<dbReference type="FunFam" id="3.40.50.300:FF:001389">
    <property type="entry name" value="ATP-dependent DNA helicase RecQ"/>
    <property type="match status" value="1"/>
</dbReference>
<dbReference type="SMART" id="SM00341">
    <property type="entry name" value="HRDC"/>
    <property type="match status" value="1"/>
</dbReference>
<dbReference type="InterPro" id="IPR036388">
    <property type="entry name" value="WH-like_DNA-bd_sf"/>
</dbReference>
<keyword evidence="11" id="KW-0238">DNA-binding</keyword>
<comment type="similarity">
    <text evidence="3">Belongs to the helicase family. RecQ subfamily.</text>
</comment>
<dbReference type="PANTHER" id="PTHR13710:SF105">
    <property type="entry name" value="ATP-DEPENDENT DNA HELICASE Q1"/>
    <property type="match status" value="1"/>
</dbReference>
<keyword evidence="12" id="KW-0233">DNA recombination</keyword>
<dbReference type="Gene3D" id="1.10.10.10">
    <property type="entry name" value="Winged helix-like DNA-binding domain superfamily/Winged helix DNA-binding domain"/>
    <property type="match status" value="1"/>
</dbReference>
<dbReference type="GO" id="GO:0006281">
    <property type="term" value="P:DNA repair"/>
    <property type="evidence" value="ECO:0007669"/>
    <property type="project" value="UniProtKB-KW"/>
</dbReference>
<dbReference type="SUPFAM" id="SSF52540">
    <property type="entry name" value="P-loop containing nucleoside triphosphate hydrolases"/>
    <property type="match status" value="1"/>
</dbReference>
<protein>
    <recommendedName>
        <fullName evidence="16">DNA helicase RecQ</fullName>
        <ecNumber evidence="16">5.6.2.4</ecNumber>
    </recommendedName>
</protein>
<dbReference type="SMART" id="SM00487">
    <property type="entry name" value="DEXDc"/>
    <property type="match status" value="1"/>
</dbReference>
<comment type="cofactor">
    <cofactor evidence="1">
        <name>Mg(2+)</name>
        <dbReference type="ChEBI" id="CHEBI:18420"/>
    </cofactor>
</comment>
<dbReference type="PANTHER" id="PTHR13710">
    <property type="entry name" value="DNA HELICASE RECQ FAMILY MEMBER"/>
    <property type="match status" value="1"/>
</dbReference>
<evidence type="ECO:0000256" key="9">
    <source>
        <dbReference type="ARBA" id="ARBA00022833"/>
    </source>
</evidence>
<dbReference type="GO" id="GO:0030894">
    <property type="term" value="C:replisome"/>
    <property type="evidence" value="ECO:0007669"/>
    <property type="project" value="TreeGrafter"/>
</dbReference>
<evidence type="ECO:0000256" key="1">
    <source>
        <dbReference type="ARBA" id="ARBA00001946"/>
    </source>
</evidence>
<dbReference type="SUPFAM" id="SSF46785">
    <property type="entry name" value="Winged helix' DNA-binding domain"/>
    <property type="match status" value="1"/>
</dbReference>
<dbReference type="GO" id="GO:0043590">
    <property type="term" value="C:bacterial nucleoid"/>
    <property type="evidence" value="ECO:0007669"/>
    <property type="project" value="TreeGrafter"/>
</dbReference>
<comment type="cofactor">
    <cofactor evidence="2">
        <name>Zn(2+)</name>
        <dbReference type="ChEBI" id="CHEBI:29105"/>
    </cofactor>
</comment>
<dbReference type="GO" id="GO:0009432">
    <property type="term" value="P:SOS response"/>
    <property type="evidence" value="ECO:0007669"/>
    <property type="project" value="UniProtKB-UniRule"/>
</dbReference>
<dbReference type="Proteomes" id="UP000239089">
    <property type="component" value="Unassembled WGS sequence"/>
</dbReference>
<dbReference type="InterPro" id="IPR010997">
    <property type="entry name" value="HRDC-like_sf"/>
</dbReference>
<dbReference type="Gene3D" id="3.40.50.300">
    <property type="entry name" value="P-loop containing nucleotide triphosphate hydrolases"/>
    <property type="match status" value="2"/>
</dbReference>
<gene>
    <name evidence="17" type="ORF">CCR94_14915</name>
</gene>
<dbReference type="PROSITE" id="PS51192">
    <property type="entry name" value="HELICASE_ATP_BIND_1"/>
    <property type="match status" value="1"/>
</dbReference>
<dbReference type="EMBL" id="NHSJ01000089">
    <property type="protein sequence ID" value="PPQ29614.1"/>
    <property type="molecule type" value="Genomic_DNA"/>
</dbReference>
<dbReference type="InterPro" id="IPR036390">
    <property type="entry name" value="WH_DNA-bd_sf"/>
</dbReference>
<dbReference type="PROSITE" id="PS51194">
    <property type="entry name" value="HELICASE_CTER"/>
    <property type="match status" value="1"/>
</dbReference>
<dbReference type="Gene3D" id="1.10.150.80">
    <property type="entry name" value="HRDC domain"/>
    <property type="match status" value="1"/>
</dbReference>
<comment type="caution">
    <text evidence="17">The sequence shown here is derived from an EMBL/GenBank/DDBJ whole genome shotgun (WGS) entry which is preliminary data.</text>
</comment>
<dbReference type="RefSeq" id="WP_104508653.1">
    <property type="nucleotide sequence ID" value="NZ_JACIGC010000015.1"/>
</dbReference>
<dbReference type="CDD" id="cd17920">
    <property type="entry name" value="DEXHc_RecQ"/>
    <property type="match status" value="1"/>
</dbReference>
<dbReference type="InterPro" id="IPR006293">
    <property type="entry name" value="DNA_helicase_ATP-dep_RecQ_bac"/>
</dbReference>
<comment type="catalytic activity">
    <reaction evidence="15">
        <text>Couples ATP hydrolysis with the unwinding of duplex DNA by translocating in the 3'-5' direction.</text>
        <dbReference type="EC" id="5.6.2.4"/>
    </reaction>
</comment>
<dbReference type="PROSITE" id="PS50967">
    <property type="entry name" value="HRDC"/>
    <property type="match status" value="1"/>
</dbReference>
<dbReference type="InterPro" id="IPR032284">
    <property type="entry name" value="RecQ_Zn-bd"/>
</dbReference>
<evidence type="ECO:0000256" key="13">
    <source>
        <dbReference type="ARBA" id="ARBA00023204"/>
    </source>
</evidence>
<dbReference type="SUPFAM" id="SSF47819">
    <property type="entry name" value="HRDC-like"/>
    <property type="match status" value="1"/>
</dbReference>
<evidence type="ECO:0000256" key="8">
    <source>
        <dbReference type="ARBA" id="ARBA00022806"/>
    </source>
</evidence>
<dbReference type="OrthoDB" id="9760034at2"/>
<dbReference type="GO" id="GO:0046872">
    <property type="term" value="F:metal ion binding"/>
    <property type="evidence" value="ECO:0007669"/>
    <property type="project" value="UniProtKB-KW"/>
</dbReference>
<dbReference type="SMART" id="SM00956">
    <property type="entry name" value="RQC"/>
    <property type="match status" value="1"/>
</dbReference>
<dbReference type="GO" id="GO:0006310">
    <property type="term" value="P:DNA recombination"/>
    <property type="evidence" value="ECO:0007669"/>
    <property type="project" value="UniProtKB-UniRule"/>
</dbReference>
<dbReference type="Pfam" id="PF00271">
    <property type="entry name" value="Helicase_C"/>
    <property type="match status" value="1"/>
</dbReference>
<dbReference type="GO" id="GO:0005524">
    <property type="term" value="F:ATP binding"/>
    <property type="evidence" value="ECO:0007669"/>
    <property type="project" value="UniProtKB-KW"/>
</dbReference>
<keyword evidence="7" id="KW-0378">Hydrolase</keyword>
<keyword evidence="5" id="KW-0547">Nucleotide-binding</keyword>
<evidence type="ECO:0000256" key="3">
    <source>
        <dbReference type="ARBA" id="ARBA00005446"/>
    </source>
</evidence>
<dbReference type="InterPro" id="IPR004589">
    <property type="entry name" value="DNA_helicase_ATP-dep_RecQ"/>
</dbReference>
<keyword evidence="13" id="KW-0234">DNA repair</keyword>
<keyword evidence="4" id="KW-0479">Metal-binding</keyword>
<dbReference type="GO" id="GO:0006260">
    <property type="term" value="P:DNA replication"/>
    <property type="evidence" value="ECO:0007669"/>
    <property type="project" value="InterPro"/>
</dbReference>
<evidence type="ECO:0000256" key="2">
    <source>
        <dbReference type="ARBA" id="ARBA00001947"/>
    </source>
</evidence>
<dbReference type="GO" id="GO:0005737">
    <property type="term" value="C:cytoplasm"/>
    <property type="evidence" value="ECO:0007669"/>
    <property type="project" value="TreeGrafter"/>
</dbReference>
<organism evidence="17 18">
    <name type="scientific">Rhodoblastus sphagnicola</name>
    <dbReference type="NCBI Taxonomy" id="333368"/>
    <lineage>
        <taxon>Bacteria</taxon>
        <taxon>Pseudomonadati</taxon>
        <taxon>Pseudomonadota</taxon>
        <taxon>Alphaproteobacteria</taxon>
        <taxon>Hyphomicrobiales</taxon>
        <taxon>Rhodoblastaceae</taxon>
        <taxon>Rhodoblastus</taxon>
    </lineage>
</organism>
<sequence length="606" mass="67190">MSDLATARKFLKKVFGFDDFRPGQGQIVEAVLSGDPVLAVMPTGSGKSLCYQLPALMSDGLTLVVSPLIALMRDQVGQMQALGLPAATLNSQSSESESAETWRQIRDGSLKLLFVSPERLAMDGLTEALSRTKIARIAVDEAHCICEWGHDFRPEYRLIRQSVQKLGAIQAIAFTATADNAMRAEIAERLFDKPPKVFLHSFDRPNISLAFAAKDQPKRQLQRFLNARRGQSGIVYCSSRAGTERLAQTFAEQGFDTLCYHAGIEQTQRNANQDRFLRDDGVIAFATVAFGMGVNKPDVRFVAHADMPQSIESYYQEIGRAGRDGLPASAYTLYGLDDMALRRRQIDEKDLSDERRRFEHQRFSALAALCEAVACRRQLLLAHFNEKSEPCGACDFCRGEIKTRDGTVEAQKALAAVYRTGQRFGLNYLSDLLLGADSEALRRNHHDQIKTFGVGADRTKADWASTFRQLFASGALRTASAEHGGFALTEKGDAILRGRENFVLRADPPREKKFEAKPHQRGKARDFEDAATGDGKIFEALRKLRRELAKDAGIAAFMVFADRTLLEMAERRPATIDDLRAIHGVGERKLVLYGDIFLEAIAQASG</sequence>
<evidence type="ECO:0000313" key="17">
    <source>
        <dbReference type="EMBL" id="PPQ29614.1"/>
    </source>
</evidence>
<dbReference type="InterPro" id="IPR002121">
    <property type="entry name" value="HRDC_dom"/>
</dbReference>
<accession>A0A2S6N4S9</accession>
<reference evidence="17 18" key="1">
    <citation type="journal article" date="2018" name="Arch. Microbiol.">
        <title>New insights into the metabolic potential of the phototrophic purple bacterium Rhodopila globiformis DSM 161(T) from its draft genome sequence and evidence for a vanadium-dependent nitrogenase.</title>
        <authorList>
            <person name="Imhoff J.F."/>
            <person name="Rahn T."/>
            <person name="Kunzel S."/>
            <person name="Neulinger S.C."/>
        </authorList>
    </citation>
    <scope>NUCLEOTIDE SEQUENCE [LARGE SCALE GENOMIC DNA]</scope>
    <source>
        <strain evidence="17 18">DSM 16996</strain>
    </source>
</reference>
<dbReference type="EC" id="5.6.2.4" evidence="16"/>
<evidence type="ECO:0000256" key="6">
    <source>
        <dbReference type="ARBA" id="ARBA00022763"/>
    </source>
</evidence>
<evidence type="ECO:0000256" key="14">
    <source>
        <dbReference type="ARBA" id="ARBA00023235"/>
    </source>
</evidence>
<evidence type="ECO:0000256" key="12">
    <source>
        <dbReference type="ARBA" id="ARBA00023172"/>
    </source>
</evidence>
<keyword evidence="6" id="KW-0227">DNA damage</keyword>
<evidence type="ECO:0000256" key="5">
    <source>
        <dbReference type="ARBA" id="ARBA00022741"/>
    </source>
</evidence>
<dbReference type="Pfam" id="PF00570">
    <property type="entry name" value="HRDC"/>
    <property type="match status" value="1"/>
</dbReference>
<dbReference type="InterPro" id="IPR011545">
    <property type="entry name" value="DEAD/DEAH_box_helicase_dom"/>
</dbReference>
<proteinExistence type="inferred from homology"/>
<dbReference type="InterPro" id="IPR044876">
    <property type="entry name" value="HRDC_dom_sf"/>
</dbReference>
<evidence type="ECO:0000256" key="11">
    <source>
        <dbReference type="ARBA" id="ARBA00023125"/>
    </source>
</evidence>
<dbReference type="Pfam" id="PF16124">
    <property type="entry name" value="RecQ_Zn_bind"/>
    <property type="match status" value="1"/>
</dbReference>
<keyword evidence="14" id="KW-0413">Isomerase</keyword>
<dbReference type="FunFam" id="3.40.50.300:FF:000156">
    <property type="entry name" value="ATP-dependent DNA helicase recQ"/>
    <property type="match status" value="1"/>
</dbReference>
<dbReference type="GO" id="GO:0003677">
    <property type="term" value="F:DNA binding"/>
    <property type="evidence" value="ECO:0007669"/>
    <property type="project" value="UniProtKB-KW"/>
</dbReference>
<dbReference type="NCBIfam" id="TIGR00614">
    <property type="entry name" value="recQ_fam"/>
    <property type="match status" value="1"/>
</dbReference>
<evidence type="ECO:0000256" key="4">
    <source>
        <dbReference type="ARBA" id="ARBA00022723"/>
    </source>
</evidence>
<keyword evidence="9" id="KW-0862">Zinc</keyword>
<evidence type="ECO:0000256" key="15">
    <source>
        <dbReference type="ARBA" id="ARBA00034617"/>
    </source>
</evidence>
<evidence type="ECO:0000256" key="10">
    <source>
        <dbReference type="ARBA" id="ARBA00022840"/>
    </source>
</evidence>
<evidence type="ECO:0000256" key="7">
    <source>
        <dbReference type="ARBA" id="ARBA00022801"/>
    </source>
</evidence>
<dbReference type="GO" id="GO:0009378">
    <property type="term" value="F:four-way junction helicase activity"/>
    <property type="evidence" value="ECO:0007669"/>
    <property type="project" value="TreeGrafter"/>
</dbReference>
<evidence type="ECO:0000313" key="18">
    <source>
        <dbReference type="Proteomes" id="UP000239089"/>
    </source>
</evidence>
<keyword evidence="10" id="KW-0067">ATP-binding</keyword>
<keyword evidence="18" id="KW-1185">Reference proteome</keyword>